<dbReference type="AlphaFoldDB" id="U3BE69"/>
<sequence>MKLRVIVFLIFTFFIGIVHADTVRVDGFKARPQVKSNWCWAASIQSIFLTSGLDISQHRLVTAAYGSAVNNTAPGFKGTLKILNGLSVSADGSTWEVRASAGNSFPNANWLLEKLQNDEPVMIWYKDQTSNHSIIVNGGRYYRDNIGNVNWQQISAYDPWVNRNMTIDASNIPRYVYGTFDVELRKVSPRSFVPRQPQAQFGGVCYVQGGACPLRQALPLQSQCYCPSQIGPIYGIVGN</sequence>
<evidence type="ECO:0008006" key="3">
    <source>
        <dbReference type="Google" id="ProtNLM"/>
    </source>
</evidence>
<reference evidence="1 2" key="1">
    <citation type="submission" date="2013-09" db="EMBL/GenBank/DDBJ databases">
        <title>Whole genome shotgun sequence of Vibrio proteolyticus NBRC 13287.</title>
        <authorList>
            <person name="Isaki S."/>
            <person name="Hosoyama A."/>
            <person name="Numata M."/>
            <person name="Hashimoto M."/>
            <person name="Hosoyama Y."/>
            <person name="Tsuchikane K."/>
            <person name="Noguchi M."/>
            <person name="Hirakata S."/>
            <person name="Ichikawa N."/>
            <person name="Ohji S."/>
            <person name="Yamazoe A."/>
            <person name="Fujita N."/>
        </authorList>
    </citation>
    <scope>NUCLEOTIDE SEQUENCE [LARGE SCALE GENOMIC DNA]</scope>
    <source>
        <strain evidence="1 2">NBRC 13287</strain>
    </source>
</reference>
<evidence type="ECO:0000313" key="2">
    <source>
        <dbReference type="Proteomes" id="UP000016570"/>
    </source>
</evidence>
<dbReference type="RefSeq" id="WP_021706000.1">
    <property type="nucleotide sequence ID" value="NZ_BATJ01000011.1"/>
</dbReference>
<evidence type="ECO:0000313" key="1">
    <source>
        <dbReference type="EMBL" id="GAD68029.1"/>
    </source>
</evidence>
<organism evidence="1 2">
    <name type="scientific">Vibrio proteolyticus NBRC 13287</name>
    <dbReference type="NCBI Taxonomy" id="1219065"/>
    <lineage>
        <taxon>Bacteria</taxon>
        <taxon>Pseudomonadati</taxon>
        <taxon>Pseudomonadota</taxon>
        <taxon>Gammaproteobacteria</taxon>
        <taxon>Vibrionales</taxon>
        <taxon>Vibrionaceae</taxon>
        <taxon>Vibrio</taxon>
    </lineage>
</organism>
<name>U3BE69_VIBPR</name>
<protein>
    <recommendedName>
        <fullName evidence="3">Peptidase C39-like domain-containing protein</fullName>
    </recommendedName>
</protein>
<dbReference type="EMBL" id="BATJ01000011">
    <property type="protein sequence ID" value="GAD68029.1"/>
    <property type="molecule type" value="Genomic_DNA"/>
</dbReference>
<comment type="caution">
    <text evidence="1">The sequence shown here is derived from an EMBL/GenBank/DDBJ whole genome shotgun (WGS) entry which is preliminary data.</text>
</comment>
<dbReference type="Proteomes" id="UP000016570">
    <property type="component" value="Unassembled WGS sequence"/>
</dbReference>
<keyword evidence="2" id="KW-1185">Reference proteome</keyword>
<proteinExistence type="predicted"/>
<gene>
    <name evidence="1" type="ORF">VPR01S_11_00220</name>
</gene>
<accession>U3BE69</accession>
<dbReference type="STRING" id="1219065.VPR01S_11_00220"/>